<evidence type="ECO:0000313" key="5">
    <source>
        <dbReference type="EMBL" id="MDP9728603.1"/>
    </source>
</evidence>
<evidence type="ECO:0000256" key="1">
    <source>
        <dbReference type="ARBA" id="ARBA00001554"/>
    </source>
</evidence>
<accession>A0ABT9LWF7</accession>
<organism evidence="5 6">
    <name type="scientific">Alicyclobacillus tolerans</name>
    <dbReference type="NCBI Taxonomy" id="90970"/>
    <lineage>
        <taxon>Bacteria</taxon>
        <taxon>Bacillati</taxon>
        <taxon>Bacillota</taxon>
        <taxon>Bacilli</taxon>
        <taxon>Bacillales</taxon>
        <taxon>Alicyclobacillaceae</taxon>
        <taxon>Alicyclobacillus</taxon>
    </lineage>
</organism>
<dbReference type="SUPFAM" id="SSF55248">
    <property type="entry name" value="PCD-like"/>
    <property type="match status" value="1"/>
</dbReference>
<dbReference type="EC" id="4.2.1.96" evidence="3"/>
<dbReference type="CDD" id="cd00488">
    <property type="entry name" value="PCD_DCoH"/>
    <property type="match status" value="1"/>
</dbReference>
<comment type="catalytic activity">
    <reaction evidence="1">
        <text>(4aS,6R)-4a-hydroxy-L-erythro-5,6,7,8-tetrahydrobiopterin = (6R)-L-erythro-6,7-dihydrobiopterin + H2O</text>
        <dbReference type="Rhea" id="RHEA:11920"/>
        <dbReference type="ChEBI" id="CHEBI:15377"/>
        <dbReference type="ChEBI" id="CHEBI:15642"/>
        <dbReference type="ChEBI" id="CHEBI:43120"/>
        <dbReference type="EC" id="4.2.1.96"/>
    </reaction>
</comment>
<dbReference type="InterPro" id="IPR001533">
    <property type="entry name" value="Pterin_deHydtase"/>
</dbReference>
<evidence type="ECO:0000313" key="6">
    <source>
        <dbReference type="Proteomes" id="UP001229209"/>
    </source>
</evidence>
<dbReference type="Proteomes" id="UP001229209">
    <property type="component" value="Unassembled WGS sequence"/>
</dbReference>
<dbReference type="NCBIfam" id="NF002017">
    <property type="entry name" value="PRK00823.1-2"/>
    <property type="match status" value="1"/>
</dbReference>
<evidence type="ECO:0000256" key="2">
    <source>
        <dbReference type="ARBA" id="ARBA00006472"/>
    </source>
</evidence>
<keyword evidence="6" id="KW-1185">Reference proteome</keyword>
<evidence type="ECO:0000256" key="4">
    <source>
        <dbReference type="ARBA" id="ARBA00023239"/>
    </source>
</evidence>
<name>A0ABT9LWF7_9BACL</name>
<proteinExistence type="inferred from homology"/>
<dbReference type="PANTHER" id="PTHR12599:SF0">
    <property type="entry name" value="PTERIN-4-ALPHA-CARBINOLAMINE DEHYDRATASE"/>
    <property type="match status" value="1"/>
</dbReference>
<gene>
    <name evidence="5" type="ORF">J2S04_001553</name>
</gene>
<comment type="caution">
    <text evidence="5">The sequence shown here is derived from an EMBL/GenBank/DDBJ whole genome shotgun (WGS) entry which is preliminary data.</text>
</comment>
<keyword evidence="4 5" id="KW-0456">Lyase</keyword>
<evidence type="ECO:0000256" key="3">
    <source>
        <dbReference type="ARBA" id="ARBA00013252"/>
    </source>
</evidence>
<dbReference type="EMBL" id="JAURUO010000007">
    <property type="protein sequence ID" value="MDP9728603.1"/>
    <property type="molecule type" value="Genomic_DNA"/>
</dbReference>
<dbReference type="InterPro" id="IPR036428">
    <property type="entry name" value="PCD_sf"/>
</dbReference>
<dbReference type="Gene3D" id="3.30.1360.20">
    <property type="entry name" value="Transcriptional coactivator/pterin dehydratase"/>
    <property type="match status" value="1"/>
</dbReference>
<dbReference type="Pfam" id="PF01329">
    <property type="entry name" value="Pterin_4a"/>
    <property type="match status" value="1"/>
</dbReference>
<comment type="similarity">
    <text evidence="2">Belongs to the pterin-4-alpha-carbinolamine dehydratase family.</text>
</comment>
<reference evidence="5 6" key="1">
    <citation type="submission" date="2023-07" db="EMBL/GenBank/DDBJ databases">
        <title>Genomic Encyclopedia of Type Strains, Phase IV (KMG-IV): sequencing the most valuable type-strain genomes for metagenomic binning, comparative biology and taxonomic classification.</title>
        <authorList>
            <person name="Goeker M."/>
        </authorList>
    </citation>
    <scope>NUCLEOTIDE SEQUENCE [LARGE SCALE GENOMIC DNA]</scope>
    <source>
        <strain evidence="5 6">DSM 25924</strain>
    </source>
</reference>
<dbReference type="RefSeq" id="WP_306954247.1">
    <property type="nucleotide sequence ID" value="NZ_JAURUO010000007.1"/>
</dbReference>
<dbReference type="GO" id="GO:0008124">
    <property type="term" value="F:4-alpha-hydroxytetrahydrobiopterin dehydratase activity"/>
    <property type="evidence" value="ECO:0007669"/>
    <property type="project" value="UniProtKB-EC"/>
</dbReference>
<dbReference type="PANTHER" id="PTHR12599">
    <property type="entry name" value="PTERIN-4-ALPHA-CARBINOLAMINE DEHYDRATASE"/>
    <property type="match status" value="1"/>
</dbReference>
<sequence>MDTPVIEEVLQGWLQEHRDWSRQDKRIRKRFRFKTFPESIQFVNQVAEIAEEHNHHPFIQIDFRVVTLELTSWHARGITVLDLQLADKYDALVED</sequence>
<protein>
    <recommendedName>
        <fullName evidence="3">4a-hydroxytetrahydrobiopterin dehydratase</fullName>
        <ecNumber evidence="3">4.2.1.96</ecNumber>
    </recommendedName>
</protein>